<evidence type="ECO:0000313" key="9">
    <source>
        <dbReference type="Proteomes" id="UP001187734"/>
    </source>
</evidence>
<reference evidence="8" key="1">
    <citation type="submission" date="2018-03" db="EMBL/GenBank/DDBJ databases">
        <authorList>
            <person name="Guldener U."/>
        </authorList>
    </citation>
    <scope>NUCLEOTIDE SEQUENCE</scope>
</reference>
<feature type="transmembrane region" description="Helical" evidence="6">
    <location>
        <begin position="95"/>
        <end position="118"/>
    </location>
</feature>
<keyword evidence="4 6" id="KW-0472">Membrane</keyword>
<accession>A0AAE8MDR8</accession>
<evidence type="ECO:0000256" key="1">
    <source>
        <dbReference type="ARBA" id="ARBA00004141"/>
    </source>
</evidence>
<feature type="transmembrane region" description="Helical" evidence="6">
    <location>
        <begin position="175"/>
        <end position="196"/>
    </location>
</feature>
<keyword evidence="2 6" id="KW-0812">Transmembrane</keyword>
<evidence type="ECO:0000256" key="6">
    <source>
        <dbReference type="SAM" id="Phobius"/>
    </source>
</evidence>
<comment type="caution">
    <text evidence="8">The sequence shown here is derived from an EMBL/GenBank/DDBJ whole genome shotgun (WGS) entry which is preliminary data.</text>
</comment>
<name>A0AAE8MDR8_9HYPO</name>
<proteinExistence type="inferred from homology"/>
<dbReference type="InterPro" id="IPR049326">
    <property type="entry name" value="Rhodopsin_dom_fungi"/>
</dbReference>
<evidence type="ECO:0000256" key="2">
    <source>
        <dbReference type="ARBA" id="ARBA00022692"/>
    </source>
</evidence>
<dbReference type="EMBL" id="ONZP01000266">
    <property type="protein sequence ID" value="SPJ79291.1"/>
    <property type="molecule type" value="Genomic_DNA"/>
</dbReference>
<feature type="transmembrane region" description="Helical" evidence="6">
    <location>
        <begin position="130"/>
        <end position="155"/>
    </location>
</feature>
<evidence type="ECO:0000256" key="3">
    <source>
        <dbReference type="ARBA" id="ARBA00022989"/>
    </source>
</evidence>
<comment type="subcellular location">
    <subcellularLocation>
        <location evidence="1">Membrane</location>
        <topology evidence="1">Multi-pass membrane protein</topology>
    </subcellularLocation>
</comment>
<dbReference type="AlphaFoldDB" id="A0AAE8MDR8"/>
<keyword evidence="9" id="KW-1185">Reference proteome</keyword>
<feature type="transmembrane region" description="Helical" evidence="6">
    <location>
        <begin position="52"/>
        <end position="75"/>
    </location>
</feature>
<sequence>MNITAEQAARSHESKSELTVGVSSGLMALAILLVGLRLWCRRHIKALGLDDIAAVLGLAFYIGCGSSIIAMTHYGLGKHDWTLTPAQIVLYGRCFWFSIIFYAVSLVWVKLTFLLQYYRIMSVSNMRWVYMSFIIFTTLWSVTQIIMICLICVPLEARWDRSVKGKCIPHETDMWHVNGVIHIVLDFAIIVMPLPIVWNLNLPRSQKLLLSGIFGLGIFTVAIAVFRLHWLTPAPDITWWNVTAALWSLAEVVSGIACSCLPTYKPLLVNIKGWLPRLGKGDSTIRLQENTGTACTESTLVGTQDMFGSEPKVPNSAWVYGTQTRITANKDLEAGGKFKKFMQR</sequence>
<dbReference type="PANTHER" id="PTHR33048:SF47">
    <property type="entry name" value="INTEGRAL MEMBRANE PROTEIN-RELATED"/>
    <property type="match status" value="1"/>
</dbReference>
<comment type="similarity">
    <text evidence="5">Belongs to the SAT4 family.</text>
</comment>
<dbReference type="Proteomes" id="UP001187734">
    <property type="component" value="Unassembled WGS sequence"/>
</dbReference>
<dbReference type="InterPro" id="IPR052337">
    <property type="entry name" value="SAT4-like"/>
</dbReference>
<feature type="transmembrane region" description="Helical" evidence="6">
    <location>
        <begin position="242"/>
        <end position="264"/>
    </location>
</feature>
<protein>
    <submittedName>
        <fullName evidence="8">Related to integral membrane protein</fullName>
    </submittedName>
</protein>
<evidence type="ECO:0000256" key="5">
    <source>
        <dbReference type="ARBA" id="ARBA00038359"/>
    </source>
</evidence>
<dbReference type="Pfam" id="PF20684">
    <property type="entry name" value="Fung_rhodopsin"/>
    <property type="match status" value="1"/>
</dbReference>
<organism evidence="8 9">
    <name type="scientific">Fusarium torulosum</name>
    <dbReference type="NCBI Taxonomy" id="33205"/>
    <lineage>
        <taxon>Eukaryota</taxon>
        <taxon>Fungi</taxon>
        <taxon>Dikarya</taxon>
        <taxon>Ascomycota</taxon>
        <taxon>Pezizomycotina</taxon>
        <taxon>Sordariomycetes</taxon>
        <taxon>Hypocreomycetidae</taxon>
        <taxon>Hypocreales</taxon>
        <taxon>Nectriaceae</taxon>
        <taxon>Fusarium</taxon>
    </lineage>
</organism>
<evidence type="ECO:0000259" key="7">
    <source>
        <dbReference type="Pfam" id="PF20684"/>
    </source>
</evidence>
<keyword evidence="3 6" id="KW-1133">Transmembrane helix</keyword>
<evidence type="ECO:0000313" key="8">
    <source>
        <dbReference type="EMBL" id="SPJ79291.1"/>
    </source>
</evidence>
<feature type="domain" description="Rhodopsin" evidence="7">
    <location>
        <begin position="36"/>
        <end position="269"/>
    </location>
</feature>
<dbReference type="PANTHER" id="PTHR33048">
    <property type="entry name" value="PTH11-LIKE INTEGRAL MEMBRANE PROTEIN (AFU_ORTHOLOGUE AFUA_5G11245)"/>
    <property type="match status" value="1"/>
</dbReference>
<dbReference type="GO" id="GO:0016020">
    <property type="term" value="C:membrane"/>
    <property type="evidence" value="ECO:0007669"/>
    <property type="project" value="UniProtKB-SubCell"/>
</dbReference>
<evidence type="ECO:0000256" key="4">
    <source>
        <dbReference type="ARBA" id="ARBA00023136"/>
    </source>
</evidence>
<gene>
    <name evidence="8" type="ORF">FTOL_07682</name>
</gene>
<feature type="transmembrane region" description="Helical" evidence="6">
    <location>
        <begin position="20"/>
        <end position="40"/>
    </location>
</feature>
<feature type="transmembrane region" description="Helical" evidence="6">
    <location>
        <begin position="208"/>
        <end position="230"/>
    </location>
</feature>